<protein>
    <recommendedName>
        <fullName evidence="3">Transmembrane protein</fullName>
    </recommendedName>
</protein>
<sequence length="240" mass="29123">MINQYLYEECNEFSIKFIIALLTLKLFIKSLDFIDYIQIQLIILMQLCFKTQSSNLSSNIITCYFLVQDNLQRFQQSNLQYLFSLNYTKRIYDFLNCYYVSYFSHNNSIFQWHFLFFQQLNNLQLRAKKKNSTNNDINFQSNFLIQLKTQRTKSIVTKYHLFILKLKRTPKITTSKGVNRIQYIIFTQIISIIQRMNKGKIQYFKDFNYYQYYKCIIKFGYTKNIFDIIIIGYSFIKKSK</sequence>
<dbReference type="AlphaFoldDB" id="A0CUA2"/>
<evidence type="ECO:0008006" key="3">
    <source>
        <dbReference type="Google" id="ProtNLM"/>
    </source>
</evidence>
<proteinExistence type="predicted"/>
<dbReference type="RefSeq" id="XP_001441766.1">
    <property type="nucleotide sequence ID" value="XM_001441729.1"/>
</dbReference>
<dbReference type="EMBL" id="CT868185">
    <property type="protein sequence ID" value="CAK74369.1"/>
    <property type="molecule type" value="Genomic_DNA"/>
</dbReference>
<dbReference type="InParanoid" id="A0CUA2"/>
<dbReference type="HOGENOM" id="CLU_1158289_0_0_1"/>
<organism evidence="1 2">
    <name type="scientific">Paramecium tetraurelia</name>
    <dbReference type="NCBI Taxonomy" id="5888"/>
    <lineage>
        <taxon>Eukaryota</taxon>
        <taxon>Sar</taxon>
        <taxon>Alveolata</taxon>
        <taxon>Ciliophora</taxon>
        <taxon>Intramacronucleata</taxon>
        <taxon>Oligohymenophorea</taxon>
        <taxon>Peniculida</taxon>
        <taxon>Parameciidae</taxon>
        <taxon>Paramecium</taxon>
    </lineage>
</organism>
<dbReference type="KEGG" id="ptm:GSPATT00010568001"/>
<dbReference type="GeneID" id="5027551"/>
<evidence type="ECO:0000313" key="2">
    <source>
        <dbReference type="Proteomes" id="UP000000600"/>
    </source>
</evidence>
<dbReference type="Proteomes" id="UP000000600">
    <property type="component" value="Unassembled WGS sequence"/>
</dbReference>
<gene>
    <name evidence="1" type="ORF">GSPATT00010568001</name>
</gene>
<reference evidence="1 2" key="1">
    <citation type="journal article" date="2006" name="Nature">
        <title>Global trends of whole-genome duplications revealed by the ciliate Paramecium tetraurelia.</title>
        <authorList>
            <consortium name="Genoscope"/>
            <person name="Aury J.-M."/>
            <person name="Jaillon O."/>
            <person name="Duret L."/>
            <person name="Noel B."/>
            <person name="Jubin C."/>
            <person name="Porcel B.M."/>
            <person name="Segurens B."/>
            <person name="Daubin V."/>
            <person name="Anthouard V."/>
            <person name="Aiach N."/>
            <person name="Arnaiz O."/>
            <person name="Billaut A."/>
            <person name="Beisson J."/>
            <person name="Blanc I."/>
            <person name="Bouhouche K."/>
            <person name="Camara F."/>
            <person name="Duharcourt S."/>
            <person name="Guigo R."/>
            <person name="Gogendeau D."/>
            <person name="Katinka M."/>
            <person name="Keller A.-M."/>
            <person name="Kissmehl R."/>
            <person name="Klotz C."/>
            <person name="Koll F."/>
            <person name="Le Moue A."/>
            <person name="Lepere C."/>
            <person name="Malinsky S."/>
            <person name="Nowacki M."/>
            <person name="Nowak J.K."/>
            <person name="Plattner H."/>
            <person name="Poulain J."/>
            <person name="Ruiz F."/>
            <person name="Serrano V."/>
            <person name="Zagulski M."/>
            <person name="Dessen P."/>
            <person name="Betermier M."/>
            <person name="Weissenbach J."/>
            <person name="Scarpelli C."/>
            <person name="Schachter V."/>
            <person name="Sperling L."/>
            <person name="Meyer E."/>
            <person name="Cohen J."/>
            <person name="Wincker P."/>
        </authorList>
    </citation>
    <scope>NUCLEOTIDE SEQUENCE [LARGE SCALE GENOMIC DNA]</scope>
    <source>
        <strain evidence="1 2">Stock d4-2</strain>
    </source>
</reference>
<name>A0CUA2_PARTE</name>
<keyword evidence="2" id="KW-1185">Reference proteome</keyword>
<accession>A0CUA2</accession>
<evidence type="ECO:0000313" key="1">
    <source>
        <dbReference type="EMBL" id="CAK74369.1"/>
    </source>
</evidence>